<evidence type="ECO:0000313" key="1">
    <source>
        <dbReference type="EMBL" id="OEZ91487.1"/>
    </source>
</evidence>
<proteinExistence type="predicted"/>
<dbReference type="Gene3D" id="3.40.50.620">
    <property type="entry name" value="HUPs"/>
    <property type="match status" value="1"/>
</dbReference>
<comment type="caution">
    <text evidence="1">The sequence shown here is derived from an EMBL/GenBank/DDBJ whole genome shotgun (WGS) entry which is preliminary data.</text>
</comment>
<keyword evidence="2" id="KW-1185">Reference proteome</keyword>
<organism evidence="1 2">
    <name type="scientific">Duganella phyllosphaerae</name>
    <dbReference type="NCBI Taxonomy" id="762836"/>
    <lineage>
        <taxon>Bacteria</taxon>
        <taxon>Pseudomonadati</taxon>
        <taxon>Pseudomonadota</taxon>
        <taxon>Betaproteobacteria</taxon>
        <taxon>Burkholderiales</taxon>
        <taxon>Oxalobacteraceae</taxon>
        <taxon>Telluria group</taxon>
        <taxon>Duganella</taxon>
    </lineage>
</organism>
<accession>A0A1E7W668</accession>
<gene>
    <name evidence="1" type="ORF">DUPY_50990</name>
</gene>
<name>A0A1E7W668_9BURK</name>
<evidence type="ECO:0000313" key="2">
    <source>
        <dbReference type="Proteomes" id="UP000175989"/>
    </source>
</evidence>
<dbReference type="Proteomes" id="UP000175989">
    <property type="component" value="Unassembled WGS sequence"/>
</dbReference>
<protein>
    <recommendedName>
        <fullName evidence="3">Phosphoadenosine phosphosulphate reductase domain-containing protein</fullName>
    </recommendedName>
</protein>
<dbReference type="RefSeq" id="WP_070251964.1">
    <property type="nucleotide sequence ID" value="NZ_LROM01000152.1"/>
</dbReference>
<evidence type="ECO:0008006" key="3">
    <source>
        <dbReference type="Google" id="ProtNLM"/>
    </source>
</evidence>
<dbReference type="EMBL" id="LROM01000152">
    <property type="protein sequence ID" value="OEZ91487.1"/>
    <property type="molecule type" value="Genomic_DNA"/>
</dbReference>
<dbReference type="InterPro" id="IPR014729">
    <property type="entry name" value="Rossmann-like_a/b/a_fold"/>
</dbReference>
<dbReference type="SUPFAM" id="SSF52402">
    <property type="entry name" value="Adenine nucleotide alpha hydrolases-like"/>
    <property type="match status" value="1"/>
</dbReference>
<dbReference type="OrthoDB" id="7260048at2"/>
<dbReference type="PATRIC" id="fig|762836.4.peg.5240"/>
<sequence length="270" mass="30642">MTKHIVCYSGGHSSALVAIEVVRKFDPADVLLVNHDIHFSVEDADVKRFKRQVAEYLALPITFVNYKNASMDQFDVSVKEQAFKVGSGSEICTSRLKTEPFMAWLRKTYPQKDVVVYYGFDLNETDRIQRRSGIMGEQGYMTAYPLAVGARTIFSTNEIGIAPPQGYSQFKHANCIGCLKAGWQHWYIVYCTRPDIWLKGKWAEEEIGYAIHHDDTGPVYLEDMEAKFAIMKCAGVPATEHIPHQRFWAQARKFIKIASTPDLLPCECTS</sequence>
<reference evidence="2" key="1">
    <citation type="journal article" date="2016" name="Front. Microbiol.">
        <title>Molecular Keys to the Janthinobacterium and Duganella spp. Interaction with the Plant Pathogen Fusarium graminearum.</title>
        <authorList>
            <person name="Haack F.S."/>
            <person name="Poehlein A."/>
            <person name="Kroger C."/>
            <person name="Voigt C.A."/>
            <person name="Piepenbring M."/>
            <person name="Bode H.B."/>
            <person name="Daniel R."/>
            <person name="Schafer W."/>
            <person name="Streit W.R."/>
        </authorList>
    </citation>
    <scope>NUCLEOTIDE SEQUENCE [LARGE SCALE GENOMIC DNA]</scope>
    <source>
        <strain evidence="2">T54</strain>
    </source>
</reference>
<dbReference type="AlphaFoldDB" id="A0A1E7W668"/>